<dbReference type="EMBL" id="LUGG01000013">
    <property type="protein sequence ID" value="OBZ70904.1"/>
    <property type="molecule type" value="Genomic_DNA"/>
</dbReference>
<dbReference type="AlphaFoldDB" id="A0A1C7M779"/>
<accession>A0A1C7M779</accession>
<name>A0A1C7M779_GRIFR</name>
<sequence>MQLSRTARSTKPRYKHAINPVNTGRYSVTQTIKLPKIILPLHYTTEASGVFEVFTVLPGNVVSVMIFACHDGPA</sequence>
<comment type="caution">
    <text evidence="1">The sequence shown here is derived from an EMBL/GenBank/DDBJ whole genome shotgun (WGS) entry which is preliminary data.</text>
</comment>
<gene>
    <name evidence="1" type="ORF">A0H81_09361</name>
</gene>
<keyword evidence="2" id="KW-1185">Reference proteome</keyword>
<organism evidence="1 2">
    <name type="scientific">Grifola frondosa</name>
    <name type="common">Maitake</name>
    <name type="synonym">Polyporus frondosus</name>
    <dbReference type="NCBI Taxonomy" id="5627"/>
    <lineage>
        <taxon>Eukaryota</taxon>
        <taxon>Fungi</taxon>
        <taxon>Dikarya</taxon>
        <taxon>Basidiomycota</taxon>
        <taxon>Agaricomycotina</taxon>
        <taxon>Agaricomycetes</taxon>
        <taxon>Polyporales</taxon>
        <taxon>Grifolaceae</taxon>
        <taxon>Grifola</taxon>
    </lineage>
</organism>
<evidence type="ECO:0000313" key="1">
    <source>
        <dbReference type="EMBL" id="OBZ70904.1"/>
    </source>
</evidence>
<proteinExistence type="predicted"/>
<evidence type="ECO:0000313" key="2">
    <source>
        <dbReference type="Proteomes" id="UP000092993"/>
    </source>
</evidence>
<dbReference type="Proteomes" id="UP000092993">
    <property type="component" value="Unassembled WGS sequence"/>
</dbReference>
<protein>
    <submittedName>
        <fullName evidence="1">Uncharacterized protein</fullName>
    </submittedName>
</protein>
<reference evidence="1 2" key="1">
    <citation type="submission" date="2016-03" db="EMBL/GenBank/DDBJ databases">
        <title>Whole genome sequencing of Grifola frondosa 9006-11.</title>
        <authorList>
            <person name="Min B."/>
            <person name="Park H."/>
            <person name="Kim J.-G."/>
            <person name="Cho H."/>
            <person name="Oh Y.-L."/>
            <person name="Kong W.-S."/>
            <person name="Choi I.-G."/>
        </authorList>
    </citation>
    <scope>NUCLEOTIDE SEQUENCE [LARGE SCALE GENOMIC DNA]</scope>
    <source>
        <strain evidence="1 2">9006-11</strain>
    </source>
</reference>